<organism evidence="1 2">
    <name type="scientific">Diacronema lutheri</name>
    <name type="common">Unicellular marine alga</name>
    <name type="synonym">Monochrysis lutheri</name>
    <dbReference type="NCBI Taxonomy" id="2081491"/>
    <lineage>
        <taxon>Eukaryota</taxon>
        <taxon>Haptista</taxon>
        <taxon>Haptophyta</taxon>
        <taxon>Pavlovophyceae</taxon>
        <taxon>Pavlovales</taxon>
        <taxon>Pavlovaceae</taxon>
        <taxon>Diacronema</taxon>
    </lineage>
</organism>
<comment type="caution">
    <text evidence="1">The sequence shown here is derived from an EMBL/GenBank/DDBJ whole genome shotgun (WGS) entry which is preliminary data.</text>
</comment>
<gene>
    <name evidence="1" type="ORF">KFE25_014294</name>
</gene>
<proteinExistence type="predicted"/>
<evidence type="ECO:0000313" key="1">
    <source>
        <dbReference type="EMBL" id="KAG8460149.1"/>
    </source>
</evidence>
<dbReference type="AlphaFoldDB" id="A0A8J6C4E6"/>
<reference evidence="1" key="1">
    <citation type="submission" date="2021-05" db="EMBL/GenBank/DDBJ databases">
        <title>The genome of the haptophyte Pavlova lutheri (Diacronema luteri, Pavlovales) - a model for lipid biosynthesis in eukaryotic algae.</title>
        <authorList>
            <person name="Hulatt C.J."/>
            <person name="Posewitz M.C."/>
        </authorList>
    </citation>
    <scope>NUCLEOTIDE SEQUENCE</scope>
    <source>
        <strain evidence="1">NIVA-4/92</strain>
    </source>
</reference>
<dbReference type="EMBL" id="JAGTXO010000035">
    <property type="protein sequence ID" value="KAG8460149.1"/>
    <property type="molecule type" value="Genomic_DNA"/>
</dbReference>
<name>A0A8J6C4E6_DIALT</name>
<protein>
    <submittedName>
        <fullName evidence="1">Uncharacterized protein</fullName>
    </submittedName>
</protein>
<dbReference type="Proteomes" id="UP000751190">
    <property type="component" value="Unassembled WGS sequence"/>
</dbReference>
<keyword evidence="2" id="KW-1185">Reference proteome</keyword>
<evidence type="ECO:0000313" key="2">
    <source>
        <dbReference type="Proteomes" id="UP000751190"/>
    </source>
</evidence>
<sequence>MTLKLYAIDEEELLGCADSDIDEDEMAFAQALLELPAYPSSLSLPSMDDDCDVDAHHGSAPPSYAEATRATAEARRAAHDAPSTLEASLALLRAHTPHLAAGMDDVLLKAHEATRSALALLRGVPGRMPATSARGKEFNKGLRETARRKVRALDDRLRLSTRMRAAAEELSGVGQFPAHVGRRREETGHLKADRADMPMPTAAIALGDNLMSMLRRHSAPASLAH</sequence>
<accession>A0A8J6C4E6</accession>